<feature type="domain" description="OB-fold nucleic acid binding" evidence="9">
    <location>
        <begin position="2"/>
        <end position="86"/>
    </location>
</feature>
<organism evidence="10 11">
    <name type="scientific">Croceibacterium atlanticum</name>
    <dbReference type="NCBI Taxonomy" id="1267766"/>
    <lineage>
        <taxon>Bacteria</taxon>
        <taxon>Pseudomonadati</taxon>
        <taxon>Pseudomonadota</taxon>
        <taxon>Alphaproteobacteria</taxon>
        <taxon>Sphingomonadales</taxon>
        <taxon>Erythrobacteraceae</taxon>
        <taxon>Croceibacterium</taxon>
    </lineage>
</organism>
<dbReference type="PATRIC" id="fig|1267766.3.peg.2274"/>
<dbReference type="KEGG" id="aay:WYH_02247"/>
<feature type="domain" description="Exonuclease VII large subunit C-terminal" evidence="8">
    <location>
        <begin position="109"/>
        <end position="425"/>
    </location>
</feature>
<dbReference type="GO" id="GO:0008855">
    <property type="term" value="F:exodeoxyribonuclease VII activity"/>
    <property type="evidence" value="ECO:0007669"/>
    <property type="project" value="UniProtKB-UniRule"/>
</dbReference>
<comment type="subcellular location">
    <subcellularLocation>
        <location evidence="5 6">Cytoplasm</location>
    </subcellularLocation>
</comment>
<keyword evidence="4 5" id="KW-0269">Exonuclease</keyword>
<dbReference type="STRING" id="1267766.WYH_02247"/>
<keyword evidence="1 5" id="KW-0963">Cytoplasm</keyword>
<dbReference type="GO" id="GO:0009318">
    <property type="term" value="C:exodeoxyribonuclease VII complex"/>
    <property type="evidence" value="ECO:0007669"/>
    <property type="project" value="UniProtKB-UniRule"/>
</dbReference>
<name>A0A0F7KUI7_9SPHN</name>
<evidence type="ECO:0000256" key="3">
    <source>
        <dbReference type="ARBA" id="ARBA00022801"/>
    </source>
</evidence>
<evidence type="ECO:0000256" key="1">
    <source>
        <dbReference type="ARBA" id="ARBA00022490"/>
    </source>
</evidence>
<evidence type="ECO:0000259" key="8">
    <source>
        <dbReference type="Pfam" id="PF02601"/>
    </source>
</evidence>
<dbReference type="PANTHER" id="PTHR30008">
    <property type="entry name" value="EXODEOXYRIBONUCLEASE 7 LARGE SUBUNIT"/>
    <property type="match status" value="1"/>
</dbReference>
<dbReference type="Proteomes" id="UP000034392">
    <property type="component" value="Chromosome"/>
</dbReference>
<keyword evidence="3 5" id="KW-0378">Hydrolase</keyword>
<evidence type="ECO:0000256" key="7">
    <source>
        <dbReference type="SAM" id="MobiDB-lite"/>
    </source>
</evidence>
<evidence type="ECO:0000256" key="6">
    <source>
        <dbReference type="RuleBase" id="RU004355"/>
    </source>
</evidence>
<dbReference type="GO" id="GO:0006308">
    <property type="term" value="P:DNA catabolic process"/>
    <property type="evidence" value="ECO:0007669"/>
    <property type="project" value="UniProtKB-UniRule"/>
</dbReference>
<gene>
    <name evidence="5 10" type="primary">xseA</name>
    <name evidence="10" type="ORF">WYH_02247</name>
</gene>
<dbReference type="InterPro" id="IPR003753">
    <property type="entry name" value="Exonuc_VII_L"/>
</dbReference>
<dbReference type="EC" id="3.1.11.6" evidence="5"/>
<evidence type="ECO:0000256" key="4">
    <source>
        <dbReference type="ARBA" id="ARBA00022839"/>
    </source>
</evidence>
<dbReference type="CDD" id="cd04489">
    <property type="entry name" value="ExoVII_LU_OBF"/>
    <property type="match status" value="1"/>
</dbReference>
<protein>
    <recommendedName>
        <fullName evidence="5">Exodeoxyribonuclease 7 large subunit</fullName>
        <ecNumber evidence="5">3.1.11.6</ecNumber>
    </recommendedName>
    <alternativeName>
        <fullName evidence="5">Exodeoxyribonuclease VII large subunit</fullName>
        <shortName evidence="5">Exonuclease VII large subunit</shortName>
    </alternativeName>
</protein>
<comment type="similarity">
    <text evidence="5 6">Belongs to the XseA family.</text>
</comment>
<evidence type="ECO:0000313" key="10">
    <source>
        <dbReference type="EMBL" id="AKH43279.1"/>
    </source>
</evidence>
<comment type="subunit">
    <text evidence="5">Heterooligomer composed of large and small subunits.</text>
</comment>
<feature type="region of interest" description="Disordered" evidence="7">
    <location>
        <begin position="424"/>
        <end position="456"/>
    </location>
</feature>
<proteinExistence type="inferred from homology"/>
<dbReference type="EMBL" id="CP011452">
    <property type="protein sequence ID" value="AKH43279.1"/>
    <property type="molecule type" value="Genomic_DNA"/>
</dbReference>
<dbReference type="InterPro" id="IPR025824">
    <property type="entry name" value="OB-fold_nuc-bd_dom"/>
</dbReference>
<keyword evidence="2 5" id="KW-0540">Nuclease</keyword>
<dbReference type="GO" id="GO:0005737">
    <property type="term" value="C:cytoplasm"/>
    <property type="evidence" value="ECO:0007669"/>
    <property type="project" value="UniProtKB-SubCell"/>
</dbReference>
<sequence length="456" mass="50096">MLKRTVEDRFGYVKLRGELSGVKRAASGHLYCGLKDEKSVIDGVMWRGTAQRLNFLPEDGIEVVVAGKITTYPGRSKYQIVIERMEIAGEGALLALLEKTRRRLEAEGLFAPERKRALPFLPSVIGVVTSPTGSVIRDILHRLADRFPSHVLVWPVLVQGQGSADQVAAALRGFSAMDANGPIPRPDLLIVARGGGSIEDLWGFNEEVVVRAIAESSIPVISAVGHETDTTLADFAADKRAPTPTAAAEMAVPVLRDLSATIAEFGLRQRKCAMRPVELGRERLEARVARLPRPEMLAQQAAQRLDELGERLRRGLADRAAQAREQLQADKARLTASMLRYRLDQARQRLQTTRLVPALVQRPLAERKERLEATWRLAQQLHPERPLQRGYAMVLDEQGRPVTDSAAAKKEAALTLKFRDGKLDVVPAAGRAPRRPAQPRPASSPGGQGGEQPKLL</sequence>
<dbReference type="Pfam" id="PF02601">
    <property type="entry name" value="Exonuc_VII_L"/>
    <property type="match status" value="1"/>
</dbReference>
<evidence type="ECO:0000256" key="2">
    <source>
        <dbReference type="ARBA" id="ARBA00022722"/>
    </source>
</evidence>
<dbReference type="PANTHER" id="PTHR30008:SF0">
    <property type="entry name" value="EXODEOXYRIBONUCLEASE 7 LARGE SUBUNIT"/>
    <property type="match status" value="1"/>
</dbReference>
<accession>A0A0F7KUI7</accession>
<evidence type="ECO:0000259" key="9">
    <source>
        <dbReference type="Pfam" id="PF13742"/>
    </source>
</evidence>
<dbReference type="AlphaFoldDB" id="A0A0F7KUI7"/>
<evidence type="ECO:0000256" key="5">
    <source>
        <dbReference type="HAMAP-Rule" id="MF_00378"/>
    </source>
</evidence>
<dbReference type="Pfam" id="PF13742">
    <property type="entry name" value="tRNA_anti_2"/>
    <property type="match status" value="1"/>
</dbReference>
<comment type="catalytic activity">
    <reaction evidence="5 6">
        <text>Exonucleolytic cleavage in either 5'- to 3'- or 3'- to 5'-direction to yield nucleoside 5'-phosphates.</text>
        <dbReference type="EC" id="3.1.11.6"/>
    </reaction>
</comment>
<evidence type="ECO:0000313" key="11">
    <source>
        <dbReference type="Proteomes" id="UP000034392"/>
    </source>
</evidence>
<keyword evidence="11" id="KW-1185">Reference proteome</keyword>
<reference evidence="10" key="1">
    <citation type="submission" date="2015-05" db="EMBL/GenBank/DDBJ databases">
        <title>The complete genome of Altererythrobacter atlanticus strain 26DY36.</title>
        <authorList>
            <person name="Wu Y.-H."/>
            <person name="Cheng H."/>
            <person name="Wu X.-W."/>
        </authorList>
    </citation>
    <scope>NUCLEOTIDE SEQUENCE [LARGE SCALE GENOMIC DNA]</scope>
    <source>
        <strain evidence="10">26DY36</strain>
    </source>
</reference>
<comment type="function">
    <text evidence="5">Bidirectionally degrades single-stranded DNA into large acid-insoluble oligonucleotides, which are then degraded further into small acid-soluble oligonucleotides.</text>
</comment>
<dbReference type="GO" id="GO:0003676">
    <property type="term" value="F:nucleic acid binding"/>
    <property type="evidence" value="ECO:0007669"/>
    <property type="project" value="InterPro"/>
</dbReference>
<dbReference type="NCBIfam" id="TIGR00237">
    <property type="entry name" value="xseA"/>
    <property type="match status" value="1"/>
</dbReference>
<dbReference type="InterPro" id="IPR020579">
    <property type="entry name" value="Exonuc_VII_lsu_C"/>
</dbReference>
<dbReference type="HAMAP" id="MF_00378">
    <property type="entry name" value="Exonuc_7_L"/>
    <property type="match status" value="1"/>
</dbReference>